<sequence>MASKKRKRSTLSPHPHRGPPKQGTAEDTVQKSGRSMWSLFFPVHSSLVAVQKATKQGFPDRHARAKILLEELVKLGNHVEYLASEPGMTEDDRTSFWLFVGSYWPSLGTRAGHLRSMYDRINGQRKAETEKILGKLNPEPFLETGLGGLAPEIREMIFINLLGIPPRYSGRDFRVKQAPVIGRPPTSLMGFVDLRTSCLAILQTCRQIYLEAFPIIYAGKSYFLANSQDLAIFVKFGGYLKIGPRLFRVDTITSLCLKDLVVNRQKWRPQQIDYLMSQIHTLTREELEAERTDELDFKLILVDFGEMRSLRKICLCMRVGQEWQYLRFLFNIRGLRRGVIDFVDKFHWTLRSQNMLGDDWNLQYTAFPSMFFMRGKDFEHLNYHDVGIQGDILNIDSRVSDLVEGDERWVEVDIGSRNYEENLPERQHARDVLLGHRLGNQQGVPSGEDVEPTMDDGSNRGPEHLQGQLDGEEDGTRIENELDQDSDDLQGQSDGEEDGLQGQPDAEGSDTQIHNQQDQDIESTQGQSARTSHGAMSDNQPDQESDYPPNLANDNTLNAQTGSNTNQEPETLQGPPNEDYASASTEPVPKEESKDLQAPLNAEDRNASIVTEHNQELEVSVGSVGRRIAYVQMEIDLPQIPAIGSGGNKNDVEAQPKEEIQATNVLSSGLENENENDRDVHTQTEPVHSKNREAETQTELGESAKQLQPETQTTIGPIRKVAMKDQGAVFLSKVQNRQRMSTQSKLKPLQPQKNIAVESLQKTKNFPVSQQSLEKPSAPSIPKKPKAPLATGDNKSTPKVEYQYLPTSLAKRCLHGCVRAAALILSLYLFCVAVYAKPENTLGQLLALILSIPIFFLALSSESD</sequence>
<feature type="compositionally biased region" description="Polar residues" evidence="3">
    <location>
        <begin position="661"/>
        <end position="671"/>
    </location>
</feature>
<comment type="caution">
    <text evidence="6">The sequence shown here is derived from an EMBL/GenBank/DDBJ whole genome shotgun (WGS) entry which is preliminary data.</text>
</comment>
<feature type="compositionally biased region" description="Polar residues" evidence="3">
    <location>
        <begin position="552"/>
        <end position="570"/>
    </location>
</feature>
<comment type="subcellular location">
    <subcellularLocation>
        <location evidence="1">Nucleus</location>
    </subcellularLocation>
</comment>
<keyword evidence="4" id="KW-1133">Transmembrane helix</keyword>
<evidence type="ECO:0000256" key="4">
    <source>
        <dbReference type="SAM" id="Phobius"/>
    </source>
</evidence>
<keyword evidence="4" id="KW-0812">Transmembrane</keyword>
<feature type="compositionally biased region" description="Acidic residues" evidence="3">
    <location>
        <begin position="485"/>
        <end position="499"/>
    </location>
</feature>
<evidence type="ECO:0000256" key="3">
    <source>
        <dbReference type="SAM" id="MobiDB-lite"/>
    </source>
</evidence>
<accession>A0A8H3G200</accession>
<feature type="compositionally biased region" description="Basic and acidic residues" evidence="3">
    <location>
        <begin position="650"/>
        <end position="660"/>
    </location>
</feature>
<evidence type="ECO:0000313" key="6">
    <source>
        <dbReference type="EMBL" id="CAF9931693.1"/>
    </source>
</evidence>
<dbReference type="Proteomes" id="UP000664203">
    <property type="component" value="Unassembled WGS sequence"/>
</dbReference>
<dbReference type="SMART" id="SM01176">
    <property type="entry name" value="DUF4208"/>
    <property type="match status" value="1"/>
</dbReference>
<evidence type="ECO:0000256" key="1">
    <source>
        <dbReference type="ARBA" id="ARBA00004123"/>
    </source>
</evidence>
<feature type="region of interest" description="Disordered" evidence="3">
    <location>
        <begin position="438"/>
        <end position="473"/>
    </location>
</feature>
<feature type="region of interest" description="Disordered" evidence="3">
    <location>
        <begin position="485"/>
        <end position="621"/>
    </location>
</feature>
<dbReference type="GO" id="GO:0005634">
    <property type="term" value="C:nucleus"/>
    <property type="evidence" value="ECO:0007669"/>
    <property type="project" value="UniProtKB-SubCell"/>
</dbReference>
<proteinExistence type="predicted"/>
<feature type="transmembrane region" description="Helical" evidence="4">
    <location>
        <begin position="817"/>
        <end position="836"/>
    </location>
</feature>
<dbReference type="Pfam" id="PF13907">
    <property type="entry name" value="CHD1-like_C"/>
    <property type="match status" value="1"/>
</dbReference>
<keyword evidence="7" id="KW-1185">Reference proteome</keyword>
<dbReference type="EMBL" id="CAJPDR010000310">
    <property type="protein sequence ID" value="CAF9931693.1"/>
    <property type="molecule type" value="Genomic_DNA"/>
</dbReference>
<reference evidence="6" key="1">
    <citation type="submission" date="2021-03" db="EMBL/GenBank/DDBJ databases">
        <authorList>
            <person name="Tagirdzhanova G."/>
        </authorList>
    </citation>
    <scope>NUCLEOTIDE SEQUENCE</scope>
</reference>
<evidence type="ECO:0000313" key="7">
    <source>
        <dbReference type="Proteomes" id="UP000664203"/>
    </source>
</evidence>
<feature type="transmembrane region" description="Helical" evidence="4">
    <location>
        <begin position="842"/>
        <end position="859"/>
    </location>
</feature>
<feature type="compositionally biased region" description="Basic residues" evidence="3">
    <location>
        <begin position="1"/>
        <end position="19"/>
    </location>
</feature>
<feature type="compositionally biased region" description="Polar residues" evidence="3">
    <location>
        <begin position="697"/>
        <end position="712"/>
    </location>
</feature>
<feature type="compositionally biased region" description="Basic and acidic residues" evidence="3">
    <location>
        <begin position="675"/>
        <end position="695"/>
    </location>
</feature>
<feature type="region of interest" description="Disordered" evidence="3">
    <location>
        <begin position="640"/>
        <end position="712"/>
    </location>
</feature>
<feature type="compositionally biased region" description="Polar residues" evidence="3">
    <location>
        <begin position="509"/>
        <end position="531"/>
    </location>
</feature>
<name>A0A8H3G200_9LECA</name>
<evidence type="ECO:0000259" key="5">
    <source>
        <dbReference type="SMART" id="SM01176"/>
    </source>
</evidence>
<gene>
    <name evidence="6" type="ORF">ALECFALPRED_005079</name>
</gene>
<dbReference type="InterPro" id="IPR025260">
    <property type="entry name" value="CHD1-like_C"/>
</dbReference>
<feature type="region of interest" description="Disordered" evidence="3">
    <location>
        <begin position="766"/>
        <end position="795"/>
    </location>
</feature>
<keyword evidence="4" id="KW-0472">Membrane</keyword>
<keyword evidence="2" id="KW-0539">Nucleus</keyword>
<organism evidence="6 7">
    <name type="scientific">Alectoria fallacina</name>
    <dbReference type="NCBI Taxonomy" id="1903189"/>
    <lineage>
        <taxon>Eukaryota</taxon>
        <taxon>Fungi</taxon>
        <taxon>Dikarya</taxon>
        <taxon>Ascomycota</taxon>
        <taxon>Pezizomycotina</taxon>
        <taxon>Lecanoromycetes</taxon>
        <taxon>OSLEUM clade</taxon>
        <taxon>Lecanoromycetidae</taxon>
        <taxon>Lecanorales</taxon>
        <taxon>Lecanorineae</taxon>
        <taxon>Parmeliaceae</taxon>
        <taxon>Alectoria</taxon>
    </lineage>
</organism>
<dbReference type="OrthoDB" id="5349078at2759"/>
<feature type="domain" description="Chromodomain-helicase-DNA-binding protein 1-like C-terminal" evidence="5">
    <location>
        <begin position="15"/>
        <end position="121"/>
    </location>
</feature>
<dbReference type="AlphaFoldDB" id="A0A8H3G200"/>
<evidence type="ECO:0000256" key="2">
    <source>
        <dbReference type="ARBA" id="ARBA00023242"/>
    </source>
</evidence>
<protein>
    <recommendedName>
        <fullName evidence="5">Chromodomain-helicase-DNA-binding protein 1-like C-terminal domain-containing protein</fullName>
    </recommendedName>
</protein>
<feature type="region of interest" description="Disordered" evidence="3">
    <location>
        <begin position="1"/>
        <end position="29"/>
    </location>
</feature>